<dbReference type="PROSITE" id="PS51257">
    <property type="entry name" value="PROKAR_LIPOPROTEIN"/>
    <property type="match status" value="1"/>
</dbReference>
<feature type="signal peptide" evidence="1">
    <location>
        <begin position="1"/>
        <end position="23"/>
    </location>
</feature>
<evidence type="ECO:0000313" key="3">
    <source>
        <dbReference type="Proteomes" id="UP000316851"/>
    </source>
</evidence>
<dbReference type="Gene3D" id="3.40.190.190">
    <property type="entry name" value="CypI, domain 2"/>
    <property type="match status" value="1"/>
</dbReference>
<dbReference type="Proteomes" id="UP000316851">
    <property type="component" value="Unassembled WGS sequence"/>
</dbReference>
<evidence type="ECO:0000256" key="1">
    <source>
        <dbReference type="SAM" id="SignalP"/>
    </source>
</evidence>
<dbReference type="Pfam" id="PF06646">
    <property type="entry name" value="CypI"/>
    <property type="match status" value="1"/>
</dbReference>
<dbReference type="InterPro" id="IPR010592">
    <property type="entry name" value="CypI"/>
</dbReference>
<keyword evidence="3" id="KW-1185">Reference proteome</keyword>
<reference evidence="2" key="1">
    <citation type="submission" date="2019-06" db="EMBL/GenBank/DDBJ databases">
        <title>Mycoplasma neophronis type strain whole genome sequence.</title>
        <authorList>
            <person name="Spergser J."/>
        </authorList>
    </citation>
    <scope>NUCLEOTIDE SEQUENCE [LARGE SCALE GENOMIC DNA]</scope>
    <source>
        <strain evidence="2">DSM 24097</strain>
    </source>
</reference>
<dbReference type="EMBL" id="VHHP01000001">
    <property type="protein sequence ID" value="TPR54687.1"/>
    <property type="molecule type" value="Genomic_DNA"/>
</dbReference>
<name>A0ABY2Z138_9BACT</name>
<dbReference type="Gene3D" id="3.40.190.180">
    <property type="entry name" value="Cypl, domain I"/>
    <property type="match status" value="1"/>
</dbReference>
<dbReference type="RefSeq" id="WP_140914540.1">
    <property type="nucleotide sequence ID" value="NZ_VHHP01000001.1"/>
</dbReference>
<comment type="caution">
    <text evidence="2">The sequence shown here is derived from an EMBL/GenBank/DDBJ whole genome shotgun (WGS) entry which is preliminary data.</text>
</comment>
<organism evidence="2 3">
    <name type="scientific">Metamycoplasma neophronis</name>
    <dbReference type="NCBI Taxonomy" id="872983"/>
    <lineage>
        <taxon>Bacteria</taxon>
        <taxon>Bacillati</taxon>
        <taxon>Mycoplasmatota</taxon>
        <taxon>Mycoplasmoidales</taxon>
        <taxon>Metamycoplasmataceae</taxon>
        <taxon>Metamycoplasma</taxon>
    </lineage>
</organism>
<dbReference type="InterPro" id="IPR043100">
    <property type="entry name" value="CypI_dom_II"/>
</dbReference>
<gene>
    <name evidence="2" type="ORF">FJR74_00230</name>
</gene>
<dbReference type="InterPro" id="IPR043099">
    <property type="entry name" value="CypI_dom_I"/>
</dbReference>
<protein>
    <submittedName>
        <fullName evidence="2">Alkylphosphonate ABC transporter substrate-binidng protein</fullName>
    </submittedName>
</protein>
<proteinExistence type="predicted"/>
<keyword evidence="1" id="KW-0732">Signal</keyword>
<sequence>MAKFKFLQFGAVMSLFTAPVVVASCSKEEKTIKLIVNKPWYGTEKHEFFNKIAEIYNSKDENKQKIKIEVNYSNDNNNLANNVIKGTSDIAVITTSLFNAGDNPNLLLPLIQTTTRAFNFDKHISYYENGTENGPLRTIANKAYRLFSEKPYAEWTNSEYQWNGSIYQKFYAELNDRVSYYRGLVMLQGNEEEINQITEAWNNKDWNTFRNFGIVTGDNTSGSKYLLQEALFKKHFNKPNNLFISFANDKINHSEKYMTGKPRDIGQGALQNFHIVFDELGSFGYTNNTKGGKLLNYYKPSKPDAKISFLTTTGPLNYSIFAASKLLPKDIAEAFSKALIEAWEQGEDDYGPTVGFNGYKLITNAKNQVIDPFTKVMGS</sequence>
<dbReference type="NCBIfam" id="NF045838">
    <property type="entry name" value="MG289_thiam_LP"/>
    <property type="match status" value="1"/>
</dbReference>
<accession>A0ABY2Z138</accession>
<feature type="chain" id="PRO_5045699823" evidence="1">
    <location>
        <begin position="24"/>
        <end position="379"/>
    </location>
</feature>
<evidence type="ECO:0000313" key="2">
    <source>
        <dbReference type="EMBL" id="TPR54687.1"/>
    </source>
</evidence>